<dbReference type="InterPro" id="IPR036388">
    <property type="entry name" value="WH-like_DNA-bd_sf"/>
</dbReference>
<dbReference type="InterPro" id="IPR055414">
    <property type="entry name" value="LRR_R13L4/SHOC2-like"/>
</dbReference>
<keyword evidence="14" id="KW-1185">Reference proteome</keyword>
<protein>
    <recommendedName>
        <fullName evidence="1">non-specific serine/threonine protein kinase</fullName>
        <ecNumber evidence="1">2.7.11.1</ecNumber>
    </recommendedName>
</protein>
<dbReference type="InterPro" id="IPR020859">
    <property type="entry name" value="ROC"/>
</dbReference>
<feature type="domain" description="Roc" evidence="12">
    <location>
        <begin position="584"/>
        <end position="753"/>
    </location>
</feature>
<comment type="catalytic activity">
    <reaction evidence="10">
        <text>L-threonyl-[protein] + ATP = O-phospho-L-threonyl-[protein] + ADP + H(+)</text>
        <dbReference type="Rhea" id="RHEA:46608"/>
        <dbReference type="Rhea" id="RHEA-COMP:11060"/>
        <dbReference type="Rhea" id="RHEA-COMP:11605"/>
        <dbReference type="ChEBI" id="CHEBI:15378"/>
        <dbReference type="ChEBI" id="CHEBI:30013"/>
        <dbReference type="ChEBI" id="CHEBI:30616"/>
        <dbReference type="ChEBI" id="CHEBI:61977"/>
        <dbReference type="ChEBI" id="CHEBI:456216"/>
        <dbReference type="EC" id="2.7.11.1"/>
    </reaction>
</comment>
<dbReference type="InterPro" id="IPR057263">
    <property type="entry name" value="COR-B"/>
</dbReference>
<name>A0A4R7VQC7_9PSEU</name>
<evidence type="ECO:0000256" key="7">
    <source>
        <dbReference type="ARBA" id="ARBA00022777"/>
    </source>
</evidence>
<dbReference type="Proteomes" id="UP000294927">
    <property type="component" value="Unassembled WGS sequence"/>
</dbReference>
<dbReference type="EMBL" id="SOCP01000005">
    <property type="protein sequence ID" value="TDV51950.1"/>
    <property type="molecule type" value="Genomic_DNA"/>
</dbReference>
<dbReference type="InterPro" id="IPR032171">
    <property type="entry name" value="COR-A"/>
</dbReference>
<keyword evidence="7" id="KW-0418">Kinase</keyword>
<proteinExistence type="predicted"/>
<evidence type="ECO:0000256" key="1">
    <source>
        <dbReference type="ARBA" id="ARBA00012513"/>
    </source>
</evidence>
<dbReference type="Gene3D" id="3.30.70.1390">
    <property type="entry name" value="ROC domain from the Parkinson's disease-associated leucine-rich repeat kinase 2"/>
    <property type="match status" value="1"/>
</dbReference>
<evidence type="ECO:0000259" key="12">
    <source>
        <dbReference type="PROSITE" id="PS51424"/>
    </source>
</evidence>
<dbReference type="Gene3D" id="3.80.10.10">
    <property type="entry name" value="Ribonuclease Inhibitor"/>
    <property type="match status" value="5"/>
</dbReference>
<evidence type="ECO:0000256" key="4">
    <source>
        <dbReference type="ARBA" id="ARBA00022679"/>
    </source>
</evidence>
<dbReference type="PANTHER" id="PTHR48051">
    <property type="match status" value="1"/>
</dbReference>
<gene>
    <name evidence="13" type="ORF">CLV71_10579</name>
</gene>
<sequence length="1284" mass="142898">MWLESNELTGLPTWFPRLVCLTHLYLDSNKLTEVPAELARMTRLAGISLVDNEILEIPRWFGELNGLTELQLSHIKADLPAELGNLHRLTRLSLGECGLDSAPAWIARLTGLTGLHLHDNAITELPGWLGELTGLTDLKVRGNRLTNLPPSIANLAVLSALDIADNQLTTVPDAVATLTSLVSLDLGGNKVVTLPRHFGGLLGLDHLDLNNCRFAVIPSQLAGLTGLTKLNLGNNLLKEVPPWLGELSELGQLSLNGNFITTLPDELSSLTRLRELNLAFCQLTALPRSVRSLSRLTDLLLDENPLDGLPKFIGGLRTLTKLSLNGCEVVVLPTELATLTGLTTLYLNRNSLTELPEWISRLSNLETLWIDDNPLGELPGALGNLTRLTSLSLEQCLLTELPPWLGSLTSLRRLFLSDNELTVLPDWIAELTRLDMLWLNGNDLTTLPDSLTRLTRLHQLRLENNRLTELPENLGALSRLTTLEASDNDLTGLPDSITGLLELTEVYLDNNELTALPDGMSALTELKTLEANNNRLTALPDWLTELPNLTEISVSANPLVNPPPEIAAAGSESLMAFIRDRKVSSSTQWLSKLLIVGEGGVGKTSLVRALNGEPHDPDEKSTHGLMIKGLPVEHPRLPVDMRLSAWDFGGQQIYHATHQFFLTNRSLFLLLWSSRAGWEQGKLRYWLDIITARAPKSPILLVATHVGDRPVDLPLHELQREYPKIVASLTVDNATREGLGELRMRLAEEAAELPLMGSEWPTSWLDAADAVRRTPENHVTPARMWKIMAEAGVRDGALQRFIATALHELGDILHYSDDPELSETVVLQPGWVNDYISMVLDSDEVADAHGLLTRRHLNELWADLDPGLRDHFLRMMDKYDLSYRIQGGQADDLSLVVERLQWNPPEYEAEWAEIGLRENTREIQVLYRLNTMPPGIPTWFIAREHRFSKRKHWRTGALLGHGDGQHLALVRADTHRNVVELAVRGPMPAAFFSVLDDGLNLTLERFPGLQITRQVPCRCTTGCQELFDYENLSNRMARTPPKDTIECHRSGEDVSVTELLYGLAPSERDATRMSLDQMASALTRIEEQGAYAQRIFLKMQRQLQAQQETRCPSVFAIVSTRKRVTGSAYELRLYCEEPGAWHRLPEPAGCYPITQPAEWLRKLGPYVQHLLKVLKHVGPLFGPVLGVAVDKLDEQVKADVDLMKELVGQLPDEVSHKPELTKADDTDPAPAARAVNDADYRALLANLTKLDPDQRWGGLSRTMTPEGLTLYLCDQHVAGYRPRG</sequence>
<dbReference type="InterPro" id="IPR001611">
    <property type="entry name" value="Leu-rich_rpt"/>
</dbReference>
<keyword evidence="5" id="KW-0677">Repeat</keyword>
<evidence type="ECO:0000256" key="6">
    <source>
        <dbReference type="ARBA" id="ARBA00022741"/>
    </source>
</evidence>
<dbReference type="PANTHER" id="PTHR48051:SF1">
    <property type="entry name" value="RAS SUPPRESSOR PROTEIN 1"/>
    <property type="match status" value="1"/>
</dbReference>
<dbReference type="RefSeq" id="WP_133903373.1">
    <property type="nucleotide sequence ID" value="NZ_SOCP01000005.1"/>
</dbReference>
<evidence type="ECO:0000256" key="2">
    <source>
        <dbReference type="ARBA" id="ARBA00022527"/>
    </source>
</evidence>
<dbReference type="SMART" id="SM00369">
    <property type="entry name" value="LRR_TYP"/>
    <property type="match status" value="19"/>
</dbReference>
<evidence type="ECO:0000256" key="9">
    <source>
        <dbReference type="ARBA" id="ARBA00023134"/>
    </source>
</evidence>
<keyword evidence="3" id="KW-0433">Leucine-rich repeat</keyword>
<keyword evidence="4" id="KW-0808">Transferase</keyword>
<dbReference type="SMART" id="SM00365">
    <property type="entry name" value="LRR_SD22"/>
    <property type="match status" value="9"/>
</dbReference>
<dbReference type="Pfam" id="PF23598">
    <property type="entry name" value="LRR_14"/>
    <property type="match status" value="1"/>
</dbReference>
<dbReference type="Pfam" id="PF13855">
    <property type="entry name" value="LRR_8"/>
    <property type="match status" value="5"/>
</dbReference>
<keyword evidence="6" id="KW-0547">Nucleotide-binding</keyword>
<evidence type="ECO:0000313" key="13">
    <source>
        <dbReference type="EMBL" id="TDV51950.1"/>
    </source>
</evidence>
<dbReference type="PROSITE" id="PS51450">
    <property type="entry name" value="LRR"/>
    <property type="match status" value="2"/>
</dbReference>
<dbReference type="InterPro" id="IPR050216">
    <property type="entry name" value="LRR_domain-containing"/>
</dbReference>
<dbReference type="Pfam" id="PF25497">
    <property type="entry name" value="COR-B"/>
    <property type="match status" value="1"/>
</dbReference>
<dbReference type="Gene3D" id="3.30.310.200">
    <property type="match status" value="1"/>
</dbReference>
<evidence type="ECO:0000256" key="3">
    <source>
        <dbReference type="ARBA" id="ARBA00022614"/>
    </source>
</evidence>
<reference evidence="13 14" key="1">
    <citation type="submission" date="2019-03" db="EMBL/GenBank/DDBJ databases">
        <title>Genomic Encyclopedia of Archaeal and Bacterial Type Strains, Phase II (KMG-II): from individual species to whole genera.</title>
        <authorList>
            <person name="Goeker M."/>
        </authorList>
    </citation>
    <scope>NUCLEOTIDE SEQUENCE [LARGE SCALE GENOMIC DNA]</scope>
    <source>
        <strain evidence="13 14">DSM 45499</strain>
    </source>
</reference>
<evidence type="ECO:0000256" key="8">
    <source>
        <dbReference type="ARBA" id="ARBA00022840"/>
    </source>
</evidence>
<dbReference type="SMART" id="SM00364">
    <property type="entry name" value="LRR_BAC"/>
    <property type="match status" value="14"/>
</dbReference>
<accession>A0A4R7VQC7</accession>
<dbReference type="InterPro" id="IPR032675">
    <property type="entry name" value="LRR_dom_sf"/>
</dbReference>
<dbReference type="GO" id="GO:0005524">
    <property type="term" value="F:ATP binding"/>
    <property type="evidence" value="ECO:0007669"/>
    <property type="project" value="UniProtKB-KW"/>
</dbReference>
<dbReference type="InterPro" id="IPR027417">
    <property type="entry name" value="P-loop_NTPase"/>
</dbReference>
<keyword evidence="8" id="KW-0067">ATP-binding</keyword>
<organism evidence="13 14">
    <name type="scientific">Actinophytocola oryzae</name>
    <dbReference type="NCBI Taxonomy" id="502181"/>
    <lineage>
        <taxon>Bacteria</taxon>
        <taxon>Bacillati</taxon>
        <taxon>Actinomycetota</taxon>
        <taxon>Actinomycetes</taxon>
        <taxon>Pseudonocardiales</taxon>
        <taxon>Pseudonocardiaceae</taxon>
    </lineage>
</organism>
<evidence type="ECO:0000256" key="5">
    <source>
        <dbReference type="ARBA" id="ARBA00022737"/>
    </source>
</evidence>
<dbReference type="Gene3D" id="3.40.50.300">
    <property type="entry name" value="P-loop containing nucleotide triphosphate hydrolases"/>
    <property type="match status" value="1"/>
</dbReference>
<evidence type="ECO:0000256" key="10">
    <source>
        <dbReference type="ARBA" id="ARBA00047899"/>
    </source>
</evidence>
<dbReference type="InterPro" id="IPR003591">
    <property type="entry name" value="Leu-rich_rpt_typical-subtyp"/>
</dbReference>
<keyword evidence="2" id="KW-0723">Serine/threonine-protein kinase</keyword>
<dbReference type="Pfam" id="PF08477">
    <property type="entry name" value="Roc"/>
    <property type="match status" value="1"/>
</dbReference>
<dbReference type="GO" id="GO:0005737">
    <property type="term" value="C:cytoplasm"/>
    <property type="evidence" value="ECO:0007669"/>
    <property type="project" value="TreeGrafter"/>
</dbReference>
<dbReference type="PROSITE" id="PS51424">
    <property type="entry name" value="ROC"/>
    <property type="match status" value="1"/>
</dbReference>
<dbReference type="EC" id="2.7.11.1" evidence="1"/>
<dbReference type="SUPFAM" id="SSF52540">
    <property type="entry name" value="P-loop containing nucleoside triphosphate hydrolases"/>
    <property type="match status" value="1"/>
</dbReference>
<evidence type="ECO:0000256" key="11">
    <source>
        <dbReference type="ARBA" id="ARBA00048679"/>
    </source>
</evidence>
<dbReference type="GO" id="GO:0004674">
    <property type="term" value="F:protein serine/threonine kinase activity"/>
    <property type="evidence" value="ECO:0007669"/>
    <property type="project" value="UniProtKB-KW"/>
</dbReference>
<dbReference type="Gene3D" id="1.10.10.10">
    <property type="entry name" value="Winged helix-like DNA-binding domain superfamily/Winged helix DNA-binding domain"/>
    <property type="match status" value="1"/>
</dbReference>
<dbReference type="Pfam" id="PF16095">
    <property type="entry name" value="COR-A"/>
    <property type="match status" value="1"/>
</dbReference>
<dbReference type="SUPFAM" id="SSF52058">
    <property type="entry name" value="L domain-like"/>
    <property type="match status" value="2"/>
</dbReference>
<evidence type="ECO:0000313" key="14">
    <source>
        <dbReference type="Proteomes" id="UP000294927"/>
    </source>
</evidence>
<comment type="catalytic activity">
    <reaction evidence="11">
        <text>L-seryl-[protein] + ATP = O-phospho-L-seryl-[protein] + ADP + H(+)</text>
        <dbReference type="Rhea" id="RHEA:17989"/>
        <dbReference type="Rhea" id="RHEA-COMP:9863"/>
        <dbReference type="Rhea" id="RHEA-COMP:11604"/>
        <dbReference type="ChEBI" id="CHEBI:15378"/>
        <dbReference type="ChEBI" id="CHEBI:29999"/>
        <dbReference type="ChEBI" id="CHEBI:30616"/>
        <dbReference type="ChEBI" id="CHEBI:83421"/>
        <dbReference type="ChEBI" id="CHEBI:456216"/>
        <dbReference type="EC" id="2.7.11.1"/>
    </reaction>
</comment>
<comment type="caution">
    <text evidence="13">The sequence shown here is derived from an EMBL/GenBank/DDBJ whole genome shotgun (WGS) entry which is preliminary data.</text>
</comment>
<dbReference type="OrthoDB" id="498873at2"/>
<keyword evidence="9" id="KW-0342">GTP-binding</keyword>